<evidence type="ECO:0000313" key="1">
    <source>
        <dbReference type="EMBL" id="TFK00201.1"/>
    </source>
</evidence>
<accession>A0A4D9DRM4</accession>
<dbReference type="Proteomes" id="UP000297703">
    <property type="component" value="Unassembled WGS sequence"/>
</dbReference>
<organism evidence="1 2">
    <name type="scientific">Platysternon megacephalum</name>
    <name type="common">big-headed turtle</name>
    <dbReference type="NCBI Taxonomy" id="55544"/>
    <lineage>
        <taxon>Eukaryota</taxon>
        <taxon>Metazoa</taxon>
        <taxon>Chordata</taxon>
        <taxon>Craniata</taxon>
        <taxon>Vertebrata</taxon>
        <taxon>Euteleostomi</taxon>
        <taxon>Archelosauria</taxon>
        <taxon>Testudinata</taxon>
        <taxon>Testudines</taxon>
        <taxon>Cryptodira</taxon>
        <taxon>Durocryptodira</taxon>
        <taxon>Testudinoidea</taxon>
        <taxon>Platysternidae</taxon>
        <taxon>Platysternon</taxon>
    </lineage>
</organism>
<gene>
    <name evidence="1" type="ORF">DR999_PMT17704</name>
</gene>
<proteinExistence type="predicted"/>
<reference evidence="1 2" key="2">
    <citation type="submission" date="2019-04" db="EMBL/GenBank/DDBJ databases">
        <title>The genome sequence of big-headed turtle.</title>
        <authorList>
            <person name="Gong S."/>
        </authorList>
    </citation>
    <scope>NUCLEOTIDE SEQUENCE [LARGE SCALE GENOMIC DNA]</scope>
    <source>
        <strain evidence="1">DO16091913</strain>
        <tissue evidence="1">Muscle</tissue>
    </source>
</reference>
<name>A0A4D9DRM4_9SAUR</name>
<comment type="caution">
    <text evidence="1">The sequence shown here is derived from an EMBL/GenBank/DDBJ whole genome shotgun (WGS) entry which is preliminary data.</text>
</comment>
<sequence length="105" mass="11977">MPKIVQEINEDLILNCSLPTCVGLHAFIYTENLSYACSCVFFSQQHKHKTRKSKVKATFTSTQYQFPSITSLLSQYFTTPNHPLCYTQFQLYSTDKKNAGHCSAL</sequence>
<dbReference type="EMBL" id="QXTE01000279">
    <property type="protein sequence ID" value="TFK00201.1"/>
    <property type="molecule type" value="Genomic_DNA"/>
</dbReference>
<dbReference type="AlphaFoldDB" id="A0A4D9DRM4"/>
<protein>
    <submittedName>
        <fullName evidence="1">SH3 and multiple ankyrin repeat domains protein 3</fullName>
    </submittedName>
</protein>
<keyword evidence="2" id="KW-1185">Reference proteome</keyword>
<evidence type="ECO:0000313" key="2">
    <source>
        <dbReference type="Proteomes" id="UP000297703"/>
    </source>
</evidence>
<reference evidence="1 2" key="1">
    <citation type="submission" date="2019-04" db="EMBL/GenBank/DDBJ databases">
        <title>Draft genome of the big-headed turtle Platysternon megacephalum.</title>
        <authorList>
            <person name="Gong S."/>
        </authorList>
    </citation>
    <scope>NUCLEOTIDE SEQUENCE [LARGE SCALE GENOMIC DNA]</scope>
    <source>
        <strain evidence="1">DO16091913</strain>
        <tissue evidence="1">Muscle</tissue>
    </source>
</reference>